<dbReference type="EMBL" id="JPWI01000026">
    <property type="protein sequence ID" value="RCK40975.1"/>
    <property type="molecule type" value="Genomic_DNA"/>
</dbReference>
<gene>
    <name evidence="1" type="ORF">TH30_22410</name>
</gene>
<organism evidence="1 2">
    <name type="scientific">Thalassospira profundimaris</name>
    <dbReference type="NCBI Taxonomy" id="502049"/>
    <lineage>
        <taxon>Bacteria</taxon>
        <taxon>Pseudomonadati</taxon>
        <taxon>Pseudomonadota</taxon>
        <taxon>Alphaproteobacteria</taxon>
        <taxon>Rhodospirillales</taxon>
        <taxon>Thalassospiraceae</taxon>
        <taxon>Thalassospira</taxon>
    </lineage>
</organism>
<dbReference type="InterPro" id="IPR023296">
    <property type="entry name" value="Glyco_hydro_beta-prop_sf"/>
</dbReference>
<comment type="caution">
    <text evidence="1">The sequence shown here is derived from an EMBL/GenBank/DDBJ whole genome shotgun (WGS) entry which is preliminary data.</text>
</comment>
<proteinExistence type="predicted"/>
<accession>A0A367WHP9</accession>
<evidence type="ECO:0008006" key="3">
    <source>
        <dbReference type="Google" id="ProtNLM"/>
    </source>
</evidence>
<evidence type="ECO:0000313" key="1">
    <source>
        <dbReference type="EMBL" id="RCK40975.1"/>
    </source>
</evidence>
<dbReference type="AlphaFoldDB" id="A0A367WHP9"/>
<sequence>MRWKKIGKIFSSDLLPQWSSEHSQLPVPVILEDRVRIFFSTRNANGQATPISFDVALDDLTKVIQVNTNPILELGSYGSFDQSGIMPSDVVYDSGRHLMYYIGWRTGTVEPYHTSIGVAVSEDNCQTFRKMFAGPIISRSKHEPFITTTPRVMINGSSDWRLWYSSGTKWEMIDGKLEPIYVIMSATSENGIDWNRDASACISLKHDLECLTSPSVIRIGENQYMWMCYRDAEDYRDGGGSYRIGFAHSRDRGVSWDRHDDDAGISLSSSSEWDSKMMAYPYVFEHARNIFMLYNGNDFGRSGIGLAQLIDF</sequence>
<dbReference type="RefSeq" id="WP_114100179.1">
    <property type="nucleotide sequence ID" value="NZ_JPWI01000026.1"/>
</dbReference>
<dbReference type="OrthoDB" id="7064503at2"/>
<dbReference type="Gene3D" id="2.115.10.20">
    <property type="entry name" value="Glycosyl hydrolase domain, family 43"/>
    <property type="match status" value="2"/>
</dbReference>
<protein>
    <recommendedName>
        <fullName evidence="3">Glycosyl hydrolase family 32 N-terminal domain-containing protein</fullName>
    </recommendedName>
</protein>
<dbReference type="PANTHER" id="PTHR35279">
    <property type="match status" value="1"/>
</dbReference>
<dbReference type="Proteomes" id="UP000252255">
    <property type="component" value="Unassembled WGS sequence"/>
</dbReference>
<reference evidence="1 2" key="1">
    <citation type="submission" date="2014-07" db="EMBL/GenBank/DDBJ databases">
        <title>Draft genome sequence of Thalassospira profundimaris PR54-5.</title>
        <authorList>
            <person name="Lai Q."/>
            <person name="Shao Z."/>
        </authorList>
    </citation>
    <scope>NUCLEOTIDE SEQUENCE [LARGE SCALE GENOMIC DNA]</scope>
    <source>
        <strain evidence="1 2">PR54-5</strain>
    </source>
</reference>
<evidence type="ECO:0000313" key="2">
    <source>
        <dbReference type="Proteomes" id="UP000252255"/>
    </source>
</evidence>
<dbReference type="PANTHER" id="PTHR35279:SF1">
    <property type="entry name" value="ARABINANASE_LEVANSUCRASE_INVERTASE"/>
    <property type="match status" value="1"/>
</dbReference>
<name>A0A367WHP9_9PROT</name>
<dbReference type="SUPFAM" id="SSF75005">
    <property type="entry name" value="Arabinanase/levansucrase/invertase"/>
    <property type="match status" value="1"/>
</dbReference>